<keyword evidence="3" id="KW-1185">Reference proteome</keyword>
<organism evidence="2 3">
    <name type="scientific">Paenibacillus vortex V453</name>
    <dbReference type="NCBI Taxonomy" id="715225"/>
    <lineage>
        <taxon>Bacteria</taxon>
        <taxon>Bacillati</taxon>
        <taxon>Bacillota</taxon>
        <taxon>Bacilli</taxon>
        <taxon>Bacillales</taxon>
        <taxon>Paenibacillaceae</taxon>
        <taxon>Paenibacillus</taxon>
    </lineage>
</organism>
<dbReference type="EMBL" id="ADHJ01000037">
    <property type="protein sequence ID" value="EFU40137.1"/>
    <property type="molecule type" value="Genomic_DNA"/>
</dbReference>
<keyword evidence="1" id="KW-1133">Transmembrane helix</keyword>
<proteinExistence type="predicted"/>
<keyword evidence="1" id="KW-0812">Transmembrane</keyword>
<accession>A0A2R9SRY7</accession>
<comment type="caution">
    <text evidence="2">The sequence shown here is derived from an EMBL/GenBank/DDBJ whole genome shotgun (WGS) entry which is preliminary data.</text>
</comment>
<dbReference type="AlphaFoldDB" id="A0A2R9SRY7"/>
<protein>
    <submittedName>
        <fullName evidence="2">Uncharacterized protein</fullName>
    </submittedName>
</protein>
<keyword evidence="1" id="KW-0472">Membrane</keyword>
<feature type="transmembrane region" description="Helical" evidence="1">
    <location>
        <begin position="6"/>
        <end position="33"/>
    </location>
</feature>
<evidence type="ECO:0000313" key="3">
    <source>
        <dbReference type="Proteomes" id="UP000003094"/>
    </source>
</evidence>
<reference evidence="2 3" key="1">
    <citation type="journal article" date="2010" name="BMC Genomics">
        <title>Genome sequence of the pattern forming Paenibacillus vortex bacterium reveals potential for thriving in complex environments.</title>
        <authorList>
            <person name="Sirota-Madi A."/>
            <person name="Olender T."/>
            <person name="Helman Y."/>
            <person name="Ingham C."/>
            <person name="Brainis I."/>
            <person name="Roth D."/>
            <person name="Hagi E."/>
            <person name="Brodsky L."/>
            <person name="Leshkowitz D."/>
            <person name="Galatenko V."/>
            <person name="Nikolaev V."/>
            <person name="Mugasimangalam R.C."/>
            <person name="Bransburg-Zabary S."/>
            <person name="Gutnick D.L."/>
            <person name="Lancet D."/>
            <person name="Ben-Jacob E."/>
        </authorList>
    </citation>
    <scope>NUCLEOTIDE SEQUENCE [LARGE SCALE GENOMIC DNA]</scope>
    <source>
        <strain evidence="2 3">V453</strain>
    </source>
</reference>
<name>A0A2R9SRY7_9BACL</name>
<sequence>MTILWGNIIITLVAGFIGVAVVVLGIVGLLHYVKKK</sequence>
<dbReference type="KEGG" id="pvo:PVOR_22829"/>
<evidence type="ECO:0000313" key="2">
    <source>
        <dbReference type="EMBL" id="EFU40137.1"/>
    </source>
</evidence>
<dbReference type="Proteomes" id="UP000003094">
    <property type="component" value="Unassembled WGS sequence"/>
</dbReference>
<gene>
    <name evidence="2" type="ORF">PVOR_22829</name>
</gene>
<evidence type="ECO:0000256" key="1">
    <source>
        <dbReference type="SAM" id="Phobius"/>
    </source>
</evidence>